<dbReference type="AlphaFoldDB" id="A0AAJ7WAC7"/>
<accession>A0AAJ7WAC7</accession>
<feature type="compositionally biased region" description="Polar residues" evidence="1">
    <location>
        <begin position="43"/>
        <end position="53"/>
    </location>
</feature>
<evidence type="ECO:0000313" key="3">
    <source>
        <dbReference type="RefSeq" id="XP_026669067.1"/>
    </source>
</evidence>
<dbReference type="Proteomes" id="UP000694925">
    <property type="component" value="Unplaced"/>
</dbReference>
<gene>
    <name evidence="3" type="primary">LOC108624489</name>
</gene>
<feature type="region of interest" description="Disordered" evidence="1">
    <location>
        <begin position="33"/>
        <end position="75"/>
    </location>
</feature>
<dbReference type="KEGG" id="ccal:108624489"/>
<proteinExistence type="predicted"/>
<sequence>MSDLTKDLLTQYYGIGSGTSGKKLLSIHQSVENVKNEEERQVTDQTSSLANEENVSDVESQKENEDNRKFSTASESYSLPQRIVDSIENVYDTDEVFDLFEIDFGPNIMCNDIGNGPPQNTPHDGLPNHVTSDYIKADAEDSEIETSDRGDSNENDLTLSYVEDHRGHSGNVAEVYSAKLKSPTSPEDNPNSPASIQKREPVYNEAFVDFSNTDLNQFPCEILYNFSQLRVSYFVK</sequence>
<keyword evidence="2" id="KW-1185">Reference proteome</keyword>
<evidence type="ECO:0000313" key="2">
    <source>
        <dbReference type="Proteomes" id="UP000694925"/>
    </source>
</evidence>
<protein>
    <submittedName>
        <fullName evidence="3">Uncharacterized protein LOC108624489</fullName>
    </submittedName>
</protein>
<feature type="compositionally biased region" description="Polar residues" evidence="1">
    <location>
        <begin position="182"/>
        <end position="195"/>
    </location>
</feature>
<feature type="compositionally biased region" description="Basic and acidic residues" evidence="1">
    <location>
        <begin position="59"/>
        <end position="69"/>
    </location>
</feature>
<dbReference type="GeneID" id="108624489"/>
<name>A0AAJ7WAC7_9HYME</name>
<feature type="region of interest" description="Disordered" evidence="1">
    <location>
        <begin position="179"/>
        <end position="198"/>
    </location>
</feature>
<reference evidence="3" key="1">
    <citation type="submission" date="2025-08" db="UniProtKB">
        <authorList>
            <consortium name="RefSeq"/>
        </authorList>
    </citation>
    <scope>IDENTIFICATION</scope>
    <source>
        <tissue evidence="3">Whole body</tissue>
    </source>
</reference>
<dbReference type="RefSeq" id="XP_026669067.1">
    <property type="nucleotide sequence ID" value="XM_026813266.1"/>
</dbReference>
<organism evidence="2 3">
    <name type="scientific">Ceratina calcarata</name>
    <dbReference type="NCBI Taxonomy" id="156304"/>
    <lineage>
        <taxon>Eukaryota</taxon>
        <taxon>Metazoa</taxon>
        <taxon>Ecdysozoa</taxon>
        <taxon>Arthropoda</taxon>
        <taxon>Hexapoda</taxon>
        <taxon>Insecta</taxon>
        <taxon>Pterygota</taxon>
        <taxon>Neoptera</taxon>
        <taxon>Endopterygota</taxon>
        <taxon>Hymenoptera</taxon>
        <taxon>Apocrita</taxon>
        <taxon>Aculeata</taxon>
        <taxon>Apoidea</taxon>
        <taxon>Anthophila</taxon>
        <taxon>Apidae</taxon>
        <taxon>Ceratina</taxon>
        <taxon>Zadontomerus</taxon>
    </lineage>
</organism>
<evidence type="ECO:0000256" key="1">
    <source>
        <dbReference type="SAM" id="MobiDB-lite"/>
    </source>
</evidence>